<name>I0I9J5_CALAS</name>
<gene>
    <name evidence="1" type="ordered locus">CLDAP_38930</name>
</gene>
<evidence type="ECO:0008006" key="3">
    <source>
        <dbReference type="Google" id="ProtNLM"/>
    </source>
</evidence>
<dbReference type="EMBL" id="AP012337">
    <property type="protein sequence ID" value="BAM01933.1"/>
    <property type="molecule type" value="Genomic_DNA"/>
</dbReference>
<dbReference type="HOGENOM" id="CLU_2407720_0_0_0"/>
<dbReference type="InterPro" id="IPR015943">
    <property type="entry name" value="WD40/YVTN_repeat-like_dom_sf"/>
</dbReference>
<dbReference type="Gene3D" id="2.130.10.10">
    <property type="entry name" value="YVTN repeat-like/Quinoprotein amine dehydrogenase"/>
    <property type="match status" value="1"/>
</dbReference>
<evidence type="ECO:0000313" key="2">
    <source>
        <dbReference type="Proteomes" id="UP000007880"/>
    </source>
</evidence>
<proteinExistence type="predicted"/>
<dbReference type="STRING" id="926550.CLDAP_38930"/>
<dbReference type="KEGG" id="cap:CLDAP_38930"/>
<organism evidence="1 2">
    <name type="scientific">Caldilinea aerophila (strain DSM 14535 / JCM 11387 / NBRC 104270 / STL-6-O1)</name>
    <dbReference type="NCBI Taxonomy" id="926550"/>
    <lineage>
        <taxon>Bacteria</taxon>
        <taxon>Bacillati</taxon>
        <taxon>Chloroflexota</taxon>
        <taxon>Caldilineae</taxon>
        <taxon>Caldilineales</taxon>
        <taxon>Caldilineaceae</taxon>
        <taxon>Caldilinea</taxon>
    </lineage>
</organism>
<dbReference type="RefSeq" id="WP_014435153.1">
    <property type="nucleotide sequence ID" value="NC_017079.1"/>
</dbReference>
<reference evidence="1 2" key="1">
    <citation type="submission" date="2012-02" db="EMBL/GenBank/DDBJ databases">
        <title>Complete genome sequence of Caldilinea aerophila DSM 14535 (= NBRC 102666).</title>
        <authorList>
            <person name="Oguchi A."/>
            <person name="Hosoyama A."/>
            <person name="Sekine M."/>
            <person name="Fukai R."/>
            <person name="Kato Y."/>
            <person name="Nakamura S."/>
            <person name="Hanada S."/>
            <person name="Yamazaki S."/>
            <person name="Fujita N."/>
        </authorList>
    </citation>
    <scope>NUCLEOTIDE SEQUENCE [LARGE SCALE GENOMIC DNA]</scope>
    <source>
        <strain evidence="2">DSM 14535 / JCM 11387 / NBRC 104270 / STL-6-O1</strain>
    </source>
</reference>
<dbReference type="AlphaFoldDB" id="I0I9J5"/>
<accession>I0I9J5</accession>
<sequence length="92" mass="10219">MDDLRRVHRAGLAAGGRVLFWYNAAIRSLALSCDGRLLACGDAAGRVRIFDWMLQAREGRSCSAPYNATIGRGGKFFTPIQRRHAFNQHKIG</sequence>
<dbReference type="InterPro" id="IPR036322">
    <property type="entry name" value="WD40_repeat_dom_sf"/>
</dbReference>
<dbReference type="SUPFAM" id="SSF50978">
    <property type="entry name" value="WD40 repeat-like"/>
    <property type="match status" value="1"/>
</dbReference>
<evidence type="ECO:0000313" key="1">
    <source>
        <dbReference type="EMBL" id="BAM01933.1"/>
    </source>
</evidence>
<keyword evidence="2" id="KW-1185">Reference proteome</keyword>
<dbReference type="Proteomes" id="UP000007880">
    <property type="component" value="Chromosome"/>
</dbReference>
<protein>
    <recommendedName>
        <fullName evidence="3">WD40 repeat domain-containing protein</fullName>
    </recommendedName>
</protein>